<dbReference type="Proteomes" id="UP000203989">
    <property type="component" value="Segment"/>
</dbReference>
<proteinExistence type="predicted"/>
<dbReference type="KEGG" id="vg:28802429"/>
<evidence type="ECO:0000313" key="1">
    <source>
        <dbReference type="EMBL" id="AMR57288.1"/>
    </source>
</evidence>
<accession>A0A142IDI3</accession>
<gene>
    <name evidence="1" type="ORF">vB_PsyM_KIL1_0036</name>
</gene>
<name>A0A142IDI3_9CAUD</name>
<dbReference type="GeneID" id="28802429"/>
<reference evidence="1 2" key="1">
    <citation type="journal article" date="2016" name="Front. Microbiol.">
        <title>Characterization of Novel Bacteriophages for Biocontrol of Bacterial Blight in Leek Caused by Pseudomonas syringae pv. porri.</title>
        <authorList>
            <person name="Rombouts S."/>
            <person name="Lavigne R."/>
        </authorList>
    </citation>
    <scope>NUCLEOTIDE SEQUENCE [LARGE SCALE GENOMIC DNA]</scope>
</reference>
<evidence type="ECO:0000313" key="2">
    <source>
        <dbReference type="Proteomes" id="UP000203989"/>
    </source>
</evidence>
<dbReference type="EMBL" id="KU130126">
    <property type="protein sequence ID" value="AMR57288.1"/>
    <property type="molecule type" value="Genomic_DNA"/>
</dbReference>
<dbReference type="RefSeq" id="YP_009275970.1">
    <property type="nucleotide sequence ID" value="NC_030934.1"/>
</dbReference>
<sequence>MKSKIHGVGINDCTYEAYKGKNCICPYFHAWKGLLSRHIAKGVPVAEEWLTFSTFKGWMETQDWEGKELDKDLLGHYTIGYTPATCCFLPKEVNIFMQDRRKSKSGLPIGVSMSRQGKFKAYADSFGVGNYLGTFNTKEEAHNSWRLFKNTHAHKLADRLESEGYSQIVCNGLRTKYNGESYEPLQML</sequence>
<keyword evidence="2" id="KW-1185">Reference proteome</keyword>
<dbReference type="OrthoDB" id="8611at10239"/>
<organism evidence="1 2">
    <name type="scientific">Pseudomonas phage vB_PsyM_KIL1</name>
    <dbReference type="NCBI Taxonomy" id="1777065"/>
    <lineage>
        <taxon>Viruses</taxon>
        <taxon>Duplodnaviria</taxon>
        <taxon>Heunggongvirae</taxon>
        <taxon>Uroviricota</taxon>
        <taxon>Caudoviricetes</taxon>
        <taxon>Vandenendeviridae</taxon>
        <taxon>Gorskivirinae</taxon>
        <taxon>Flaumdravirus</taxon>
        <taxon>Flaumdravirus KIL4</taxon>
    </lineage>
</organism>
<protein>
    <submittedName>
        <fullName evidence="1">Putative DNA/RNA-binding protein</fullName>
    </submittedName>
</protein>